<proteinExistence type="predicted"/>
<gene>
    <name evidence="1" type="ORF">GCA01S_062_00140</name>
</gene>
<keyword evidence="2" id="KW-1185">Reference proteome</keyword>
<reference evidence="1 2" key="1">
    <citation type="submission" date="2014-04" db="EMBL/GenBank/DDBJ databases">
        <title>Whole genome shotgun sequence of Geobacillus caldoxylosilyticus NBRC 107762.</title>
        <authorList>
            <person name="Hosoyama A."/>
            <person name="Hosoyama Y."/>
            <person name="Katano-Makiyama Y."/>
            <person name="Tsuchikane K."/>
            <person name="Ohji S."/>
            <person name="Ichikawa N."/>
            <person name="Yamazoe A."/>
            <person name="Fujita N."/>
        </authorList>
    </citation>
    <scope>NUCLEOTIDE SEQUENCE [LARGE SCALE GENOMIC DNA]</scope>
    <source>
        <strain evidence="1 2">NBRC 107762</strain>
    </source>
</reference>
<evidence type="ECO:0000313" key="1">
    <source>
        <dbReference type="EMBL" id="GAJ41265.1"/>
    </source>
</evidence>
<dbReference type="Proteomes" id="UP000023561">
    <property type="component" value="Unassembled WGS sequence"/>
</dbReference>
<dbReference type="AlphaFoldDB" id="A0A023DIZ2"/>
<accession>A0A023DIZ2</accession>
<dbReference type="EMBL" id="BAWO01000062">
    <property type="protein sequence ID" value="GAJ41265.1"/>
    <property type="molecule type" value="Genomic_DNA"/>
</dbReference>
<name>A0A023DIZ2_9BACL</name>
<comment type="caution">
    <text evidence="1">The sequence shown here is derived from an EMBL/GenBank/DDBJ whole genome shotgun (WGS) entry which is preliminary data.</text>
</comment>
<organism evidence="1 2">
    <name type="scientific">Parageobacillus caldoxylosilyticus NBRC 107762</name>
    <dbReference type="NCBI Taxonomy" id="1220594"/>
    <lineage>
        <taxon>Bacteria</taxon>
        <taxon>Bacillati</taxon>
        <taxon>Bacillota</taxon>
        <taxon>Bacilli</taxon>
        <taxon>Bacillales</taxon>
        <taxon>Anoxybacillaceae</taxon>
        <taxon>Saccharococcus</taxon>
    </lineage>
</organism>
<protein>
    <submittedName>
        <fullName evidence="1">Uncharacterized protein</fullName>
    </submittedName>
</protein>
<sequence length="63" mass="7089">MVCQRRAKSFPKLTWQADKLGILLIFSKANNKLLIEATNLSIFCDLDMGEYGVASINLKDRGE</sequence>
<evidence type="ECO:0000313" key="2">
    <source>
        <dbReference type="Proteomes" id="UP000023561"/>
    </source>
</evidence>